<sequence>MVRGRRESVVETPCDGRGNRFDALHGWKFWPIINNRISSKQGRNRVWFVAIEVKAISMNYISDVRFIEQVLQAIGGGQVMFLLLQSARFLRKNKKRAPG</sequence>
<gene>
    <name evidence="1" type="ORF">SAMN04488238_105208</name>
</gene>
<accession>A0A1H2Z0S5</accession>
<protein>
    <submittedName>
        <fullName evidence="1">Uncharacterized protein</fullName>
    </submittedName>
</protein>
<dbReference type="AlphaFoldDB" id="A0A1H2Z0S5"/>
<dbReference type="EMBL" id="FNOM01000005">
    <property type="protein sequence ID" value="SDX11030.1"/>
    <property type="molecule type" value="Genomic_DNA"/>
</dbReference>
<evidence type="ECO:0000313" key="1">
    <source>
        <dbReference type="EMBL" id="SDX11030.1"/>
    </source>
</evidence>
<keyword evidence="2" id="KW-1185">Reference proteome</keyword>
<organism evidence="1 2">
    <name type="scientific">Roseicitreum antarcticum</name>
    <dbReference type="NCBI Taxonomy" id="564137"/>
    <lineage>
        <taxon>Bacteria</taxon>
        <taxon>Pseudomonadati</taxon>
        <taxon>Pseudomonadota</taxon>
        <taxon>Alphaproteobacteria</taxon>
        <taxon>Rhodobacterales</taxon>
        <taxon>Paracoccaceae</taxon>
        <taxon>Roseicitreum</taxon>
    </lineage>
</organism>
<proteinExistence type="predicted"/>
<evidence type="ECO:0000313" key="2">
    <source>
        <dbReference type="Proteomes" id="UP000198539"/>
    </source>
</evidence>
<dbReference type="Proteomes" id="UP000198539">
    <property type="component" value="Unassembled WGS sequence"/>
</dbReference>
<name>A0A1H2Z0S5_9RHOB</name>
<reference evidence="1 2" key="1">
    <citation type="submission" date="2016-10" db="EMBL/GenBank/DDBJ databases">
        <authorList>
            <person name="de Groot N.N."/>
        </authorList>
    </citation>
    <scope>NUCLEOTIDE SEQUENCE [LARGE SCALE GENOMIC DNA]</scope>
    <source>
        <strain evidence="1 2">CGMCC 1.8894</strain>
    </source>
</reference>